<sequence length="134" mass="14035">MSAEESVGTVPVPVGGGINPALGAHPDLVSYPVRKEAAARALETRLEPGLRQAGRTAEAETRKAVRALSGADGDGWASGKALHDAHEFWSDQVTALMHRLAAEKTALRGAAHLYTGTDVAVEKGLRLNSPLDAF</sequence>
<dbReference type="Proteomes" id="UP001551584">
    <property type="component" value="Unassembled WGS sequence"/>
</dbReference>
<reference evidence="2 3" key="1">
    <citation type="submission" date="2024-06" db="EMBL/GenBank/DDBJ databases">
        <title>The Natural Products Discovery Center: Release of the First 8490 Sequenced Strains for Exploring Actinobacteria Biosynthetic Diversity.</title>
        <authorList>
            <person name="Kalkreuter E."/>
            <person name="Kautsar S.A."/>
            <person name="Yang D."/>
            <person name="Bader C.D."/>
            <person name="Teijaro C.N."/>
            <person name="Fluegel L."/>
            <person name="Davis C.M."/>
            <person name="Simpson J.R."/>
            <person name="Lauterbach L."/>
            <person name="Steele A.D."/>
            <person name="Gui C."/>
            <person name="Meng S."/>
            <person name="Li G."/>
            <person name="Viehrig K."/>
            <person name="Ye F."/>
            <person name="Su P."/>
            <person name="Kiefer A.F."/>
            <person name="Nichols A."/>
            <person name="Cepeda A.J."/>
            <person name="Yan W."/>
            <person name="Fan B."/>
            <person name="Jiang Y."/>
            <person name="Adhikari A."/>
            <person name="Zheng C.-J."/>
            <person name="Schuster L."/>
            <person name="Cowan T.M."/>
            <person name="Smanski M.J."/>
            <person name="Chevrette M.G."/>
            <person name="De Carvalho L.P.S."/>
            <person name="Shen B."/>
        </authorList>
    </citation>
    <scope>NUCLEOTIDE SEQUENCE [LARGE SCALE GENOMIC DNA]</scope>
    <source>
        <strain evidence="2 3">NPDC048117</strain>
    </source>
</reference>
<evidence type="ECO:0000256" key="1">
    <source>
        <dbReference type="SAM" id="MobiDB-lite"/>
    </source>
</evidence>
<evidence type="ECO:0000313" key="2">
    <source>
        <dbReference type="EMBL" id="MEU9579984.1"/>
    </source>
</evidence>
<feature type="region of interest" description="Disordered" evidence="1">
    <location>
        <begin position="49"/>
        <end position="76"/>
    </location>
</feature>
<dbReference type="RefSeq" id="WP_359275347.1">
    <property type="nucleotide sequence ID" value="NZ_JBEZNA010000061.1"/>
</dbReference>
<dbReference type="EMBL" id="JBEZNA010000061">
    <property type="protein sequence ID" value="MEU9579984.1"/>
    <property type="molecule type" value="Genomic_DNA"/>
</dbReference>
<evidence type="ECO:0000313" key="3">
    <source>
        <dbReference type="Proteomes" id="UP001551584"/>
    </source>
</evidence>
<accession>A0ABV3EV33</accession>
<name>A0ABV3EV33_9ACTN</name>
<gene>
    <name evidence="2" type="ORF">AB0D95_22380</name>
</gene>
<protein>
    <submittedName>
        <fullName evidence="2">Uncharacterized protein</fullName>
    </submittedName>
</protein>
<comment type="caution">
    <text evidence="2">The sequence shown here is derived from an EMBL/GenBank/DDBJ whole genome shotgun (WGS) entry which is preliminary data.</text>
</comment>
<organism evidence="2 3">
    <name type="scientific">Streptomyces chilikensis</name>
    <dbReference type="NCBI Taxonomy" id="1194079"/>
    <lineage>
        <taxon>Bacteria</taxon>
        <taxon>Bacillati</taxon>
        <taxon>Actinomycetota</taxon>
        <taxon>Actinomycetes</taxon>
        <taxon>Kitasatosporales</taxon>
        <taxon>Streptomycetaceae</taxon>
        <taxon>Streptomyces</taxon>
    </lineage>
</organism>
<keyword evidence="3" id="KW-1185">Reference proteome</keyword>
<proteinExistence type="predicted"/>